<proteinExistence type="predicted"/>
<reference evidence="3" key="1">
    <citation type="journal article" date="2019" name="Int. J. Syst. Evol. Microbiol.">
        <title>The Global Catalogue of Microorganisms (GCM) 10K type strain sequencing project: providing services to taxonomists for standard genome sequencing and annotation.</title>
        <authorList>
            <consortium name="The Broad Institute Genomics Platform"/>
            <consortium name="The Broad Institute Genome Sequencing Center for Infectious Disease"/>
            <person name="Wu L."/>
            <person name="Ma J."/>
        </authorList>
    </citation>
    <scope>NUCLEOTIDE SEQUENCE [LARGE SCALE GENOMIC DNA]</scope>
    <source>
        <strain evidence="3">JCM 16026</strain>
    </source>
</reference>
<organism evidence="2 3">
    <name type="scientific">Agrococcus versicolor</name>
    <dbReference type="NCBI Taxonomy" id="501482"/>
    <lineage>
        <taxon>Bacteria</taxon>
        <taxon>Bacillati</taxon>
        <taxon>Actinomycetota</taxon>
        <taxon>Actinomycetes</taxon>
        <taxon>Micrococcales</taxon>
        <taxon>Microbacteriaceae</taxon>
        <taxon>Agrococcus</taxon>
    </lineage>
</organism>
<protein>
    <recommendedName>
        <fullName evidence="4">Integral membrane protein</fullName>
    </recommendedName>
</protein>
<feature type="transmembrane region" description="Helical" evidence="1">
    <location>
        <begin position="72"/>
        <end position="92"/>
    </location>
</feature>
<gene>
    <name evidence="2" type="ORF">GCM10009846_30760</name>
</gene>
<keyword evidence="3" id="KW-1185">Reference proteome</keyword>
<dbReference type="EMBL" id="BAAAQT010000008">
    <property type="protein sequence ID" value="GAA2176544.1"/>
    <property type="molecule type" value="Genomic_DNA"/>
</dbReference>
<accession>A0ABP5MQK4</accession>
<evidence type="ECO:0000313" key="3">
    <source>
        <dbReference type="Proteomes" id="UP001501599"/>
    </source>
</evidence>
<keyword evidence="1" id="KW-1133">Transmembrane helix</keyword>
<dbReference type="Proteomes" id="UP001501599">
    <property type="component" value="Unassembled WGS sequence"/>
</dbReference>
<keyword evidence="1" id="KW-0472">Membrane</keyword>
<sequence>MATRHVRALRGLVVALLATFAALLSHVSAGGAVPGLVGIVVPTVLAILACVLLSGRVHSLWRLIPSVAASQLLFHALFVLGTPAASLATSGAGHAGHSDAQMAAALAAAPTAASAHAMHGDGTMWLHHALAAIATIALIARGERALARLASFAFFVLRRLVAVLVPVRPPSTVALAATWAQPRTWSIARRSAPSLLRGPPAALVS</sequence>
<comment type="caution">
    <text evidence="2">The sequence shown here is derived from an EMBL/GenBank/DDBJ whole genome shotgun (WGS) entry which is preliminary data.</text>
</comment>
<evidence type="ECO:0000256" key="1">
    <source>
        <dbReference type="SAM" id="Phobius"/>
    </source>
</evidence>
<name>A0ABP5MQK4_9MICO</name>
<feature type="transmembrane region" description="Helical" evidence="1">
    <location>
        <begin position="124"/>
        <end position="142"/>
    </location>
</feature>
<evidence type="ECO:0000313" key="2">
    <source>
        <dbReference type="EMBL" id="GAA2176544.1"/>
    </source>
</evidence>
<evidence type="ECO:0008006" key="4">
    <source>
        <dbReference type="Google" id="ProtNLM"/>
    </source>
</evidence>
<keyword evidence="1" id="KW-0812">Transmembrane</keyword>
<feature type="transmembrane region" description="Helical" evidence="1">
    <location>
        <begin position="39"/>
        <end position="60"/>
    </location>
</feature>
<dbReference type="RefSeq" id="WP_344344976.1">
    <property type="nucleotide sequence ID" value="NZ_BAAAQT010000008.1"/>
</dbReference>